<dbReference type="InterPro" id="IPR049809">
    <property type="entry name" value="YehF/YfeS-like_WGR"/>
</dbReference>
<dbReference type="KEGG" id="mes:Meso_4161"/>
<dbReference type="HOGENOM" id="CLU_2116619_0_0_5"/>
<geneLocation type="plasmid" evidence="3">
    <name>1</name>
</geneLocation>
<feature type="region of interest" description="Disordered" evidence="1">
    <location>
        <begin position="94"/>
        <end position="114"/>
    </location>
</feature>
<dbReference type="SMART" id="SM00773">
    <property type="entry name" value="WGR"/>
    <property type="match status" value="1"/>
</dbReference>
<dbReference type="InterPro" id="IPR008893">
    <property type="entry name" value="WGR_domain"/>
</dbReference>
<dbReference type="SUPFAM" id="SSF142921">
    <property type="entry name" value="WGR domain-like"/>
    <property type="match status" value="1"/>
</dbReference>
<sequence length="114" mass="12399">MPTEAAAYLHRIDPARNMARFYKLSVGRSLFGDIAVVREWGRIGTIGRVRIDLFADENEALVALDAIEQAKTRRGYREIGGAVCDDYVVDPSPRAKKGPATDCSVAGPSYGARA</sequence>
<dbReference type="Pfam" id="PF05406">
    <property type="entry name" value="WGR"/>
    <property type="match status" value="1"/>
</dbReference>
<dbReference type="EMBL" id="CP000389">
    <property type="protein sequence ID" value="ABG61145.1"/>
    <property type="molecule type" value="Genomic_DNA"/>
</dbReference>
<dbReference type="InterPro" id="IPR036930">
    <property type="entry name" value="WGR_dom_sf"/>
</dbReference>
<keyword evidence="3" id="KW-0614">Plasmid</keyword>
<protein>
    <submittedName>
        <fullName evidence="3">WGR protein</fullName>
    </submittedName>
</protein>
<dbReference type="PROSITE" id="PS51977">
    <property type="entry name" value="WGR"/>
    <property type="match status" value="1"/>
</dbReference>
<gene>
    <name evidence="3" type="ordered locus">Meso_4161</name>
</gene>
<dbReference type="AlphaFoldDB" id="Q11N63"/>
<evidence type="ECO:0000259" key="2">
    <source>
        <dbReference type="PROSITE" id="PS51977"/>
    </source>
</evidence>
<evidence type="ECO:0000313" key="3">
    <source>
        <dbReference type="EMBL" id="ABG61145.1"/>
    </source>
</evidence>
<organism evidence="3">
    <name type="scientific">Chelativorans sp. (strain BNC1)</name>
    <dbReference type="NCBI Taxonomy" id="266779"/>
    <lineage>
        <taxon>Bacteria</taxon>
        <taxon>Pseudomonadati</taxon>
        <taxon>Pseudomonadota</taxon>
        <taxon>Alphaproteobacteria</taxon>
        <taxon>Hyphomicrobiales</taxon>
        <taxon>Phyllobacteriaceae</taxon>
        <taxon>Chelativorans</taxon>
    </lineage>
</organism>
<proteinExistence type="predicted"/>
<feature type="domain" description="WGR" evidence="2">
    <location>
        <begin position="1"/>
        <end position="94"/>
    </location>
</feature>
<dbReference type="OrthoDB" id="5801306at2"/>
<name>Q11N63_CHESB</name>
<accession>Q11N63</accession>
<dbReference type="Gene3D" id="2.20.140.10">
    <property type="entry name" value="WGR domain"/>
    <property type="match status" value="1"/>
</dbReference>
<reference evidence="3" key="1">
    <citation type="submission" date="2006-06" db="EMBL/GenBank/DDBJ databases">
        <title>Complete sequence of Plasmid 1 of Chelativorans sp. BNC1.</title>
        <authorList>
            <consortium name="US DOE Joint Genome Institute"/>
            <person name="Copeland A."/>
            <person name="Lucas S."/>
            <person name="Lapidus A."/>
            <person name="Barry K."/>
            <person name="Detter J.C."/>
            <person name="Glavina del Rio T."/>
            <person name="Hammon N."/>
            <person name="Israni S."/>
            <person name="Dalin E."/>
            <person name="Tice H."/>
            <person name="Pitluck S."/>
            <person name="Chertkov O."/>
            <person name="Brettin T."/>
            <person name="Bruce D."/>
            <person name="Han C."/>
            <person name="Tapia R."/>
            <person name="Gilna P."/>
            <person name="Schmutz J."/>
            <person name="Larimer F."/>
            <person name="Land M."/>
            <person name="Hauser L."/>
            <person name="Kyrpides N."/>
            <person name="Mikhailova N."/>
            <person name="Richardson P."/>
        </authorList>
    </citation>
    <scope>NUCLEOTIDE SEQUENCE</scope>
    <source>
        <strain evidence="3">BNC1</strain>
        <plasmid evidence="3">1</plasmid>
    </source>
</reference>
<dbReference type="CDD" id="cd07996">
    <property type="entry name" value="WGR_MMR_like"/>
    <property type="match status" value="1"/>
</dbReference>
<evidence type="ECO:0000256" key="1">
    <source>
        <dbReference type="SAM" id="MobiDB-lite"/>
    </source>
</evidence>